<organism evidence="2 3">
    <name type="scientific">Enterococcus phage PBEF129</name>
    <dbReference type="NCBI Taxonomy" id="2696337"/>
    <lineage>
        <taxon>Viruses</taxon>
        <taxon>Duplodnaviria</taxon>
        <taxon>Heunggongvirae</taxon>
        <taxon>Uroviricota</taxon>
        <taxon>Caudoviricetes</taxon>
        <taxon>Herelleviridae</taxon>
        <taxon>Brockvirinae</taxon>
        <taxon>Kochikohdavirus</taxon>
        <taxon>Kochikohdavirus ECP3</taxon>
    </lineage>
</organism>
<evidence type="ECO:0000313" key="3">
    <source>
        <dbReference type="Proteomes" id="UP000463860"/>
    </source>
</evidence>
<protein>
    <submittedName>
        <fullName evidence="2">Tail length tape-measure protein</fullName>
    </submittedName>
</protein>
<evidence type="ECO:0000256" key="1">
    <source>
        <dbReference type="SAM" id="Coils"/>
    </source>
</evidence>
<feature type="coiled-coil region" evidence="1">
    <location>
        <begin position="227"/>
        <end position="268"/>
    </location>
</feature>
<proteinExistence type="predicted"/>
<sequence>MEYTENDLKVGTKLRCTKAKPVWWTVGKVYDVSLGEDGVLIIIDDNGHSAYVDYMLYCLNGKHNPVAFEIIKEEKEMSKYVEVTSLLEYTPDEEVIDIGKKYEVVSEEEDGVYIYANESQPKYFIYNKQFKFVKQNDEEKEFVEQNEEEKEMPKYAKITKYAGFNEIDKRNGLEIGKTYKIVSYDNALTNDCRIYLNDKHPRYFISETQYELVEKEHPVADVKVDVKEAIQAKIDALTTEAERLFTKRDRLEEHAINLNAKARRLEEVIKTIEEFE</sequence>
<accession>A0A6B9SUB7</accession>
<keyword evidence="3" id="KW-1185">Reference proteome</keyword>
<evidence type="ECO:0000313" key="2">
    <source>
        <dbReference type="EMBL" id="QHJ73497.1"/>
    </source>
</evidence>
<reference evidence="2" key="1">
    <citation type="submission" date="2020-12" db="EMBL/GenBank/DDBJ databases">
        <title>Comparison of Enterococcus faecalis Biofilm Removal Efficiency Among Bacteriophage PBEF129, Its Endolysin, and Cefotaxime.</title>
        <authorList>
            <person name="Myung H."/>
            <person name="Oh H."/>
            <person name="Hwang Y."/>
            <person name="Hong H."/>
        </authorList>
    </citation>
    <scope>NUCLEOTIDE SEQUENCE</scope>
</reference>
<name>A0A6B9SUB7_9CAUD</name>
<keyword evidence="1" id="KW-0175">Coiled coil</keyword>
<dbReference type="Proteomes" id="UP000463860">
    <property type="component" value="Segment"/>
</dbReference>
<dbReference type="EMBL" id="MN854830">
    <property type="protein sequence ID" value="QHJ73497.1"/>
    <property type="molecule type" value="Genomic_DNA"/>
</dbReference>